<dbReference type="Proteomes" id="UP000886653">
    <property type="component" value="Unassembled WGS sequence"/>
</dbReference>
<feature type="transmembrane region" description="Helical" evidence="1">
    <location>
        <begin position="69"/>
        <end position="92"/>
    </location>
</feature>
<keyword evidence="1" id="KW-1133">Transmembrane helix</keyword>
<evidence type="ECO:0000256" key="1">
    <source>
        <dbReference type="SAM" id="Phobius"/>
    </source>
</evidence>
<dbReference type="Gene3D" id="2.40.50.40">
    <property type="match status" value="1"/>
</dbReference>
<dbReference type="SUPFAM" id="SSF54160">
    <property type="entry name" value="Chromo domain-like"/>
    <property type="match status" value="1"/>
</dbReference>
<keyword evidence="1" id="KW-0812">Transmembrane</keyword>
<keyword evidence="4" id="KW-1185">Reference proteome</keyword>
<sequence length="197" mass="22926">MHPTALSFANILNRTREHAIQVVKEAVDYNKTGWDKTHKETQFKLGEEVPVSTVNFNNLQGPKKLQDPLVGPFFITKLLVWMNGIMSMLVGYELMAKAYRIYNLETRKVVVTRNVHFNEMTFPFAGLPSPSSEKKCLKILKEKRIKENNTDKLLYLVRYKHRSADEDEWLPADKIPNFKVTLRAYRAAKRVQIHNHV</sequence>
<evidence type="ECO:0000313" key="4">
    <source>
        <dbReference type="Proteomes" id="UP000886653"/>
    </source>
</evidence>
<accession>A0A9P6NNN4</accession>
<dbReference type="OrthoDB" id="2514203at2759"/>
<proteinExistence type="predicted"/>
<gene>
    <name evidence="3" type="ORF">CROQUDRAFT_38297</name>
</gene>
<dbReference type="InterPro" id="IPR057670">
    <property type="entry name" value="SH3_retrovirus"/>
</dbReference>
<organism evidence="3 4">
    <name type="scientific">Cronartium quercuum f. sp. fusiforme G11</name>
    <dbReference type="NCBI Taxonomy" id="708437"/>
    <lineage>
        <taxon>Eukaryota</taxon>
        <taxon>Fungi</taxon>
        <taxon>Dikarya</taxon>
        <taxon>Basidiomycota</taxon>
        <taxon>Pucciniomycotina</taxon>
        <taxon>Pucciniomycetes</taxon>
        <taxon>Pucciniales</taxon>
        <taxon>Coleosporiaceae</taxon>
        <taxon>Cronartium</taxon>
    </lineage>
</organism>
<dbReference type="EMBL" id="MU167219">
    <property type="protein sequence ID" value="KAG0150491.1"/>
    <property type="molecule type" value="Genomic_DNA"/>
</dbReference>
<comment type="caution">
    <text evidence="3">The sequence shown here is derived from an EMBL/GenBank/DDBJ whole genome shotgun (WGS) entry which is preliminary data.</text>
</comment>
<reference evidence="3" key="1">
    <citation type="submission" date="2013-11" db="EMBL/GenBank/DDBJ databases">
        <title>Genome sequence of the fusiform rust pathogen reveals effectors for host alternation and coevolution with pine.</title>
        <authorList>
            <consortium name="DOE Joint Genome Institute"/>
            <person name="Smith K."/>
            <person name="Pendleton A."/>
            <person name="Kubisiak T."/>
            <person name="Anderson C."/>
            <person name="Salamov A."/>
            <person name="Aerts A."/>
            <person name="Riley R."/>
            <person name="Clum A."/>
            <person name="Lindquist E."/>
            <person name="Ence D."/>
            <person name="Campbell M."/>
            <person name="Kronenberg Z."/>
            <person name="Feau N."/>
            <person name="Dhillon B."/>
            <person name="Hamelin R."/>
            <person name="Burleigh J."/>
            <person name="Smith J."/>
            <person name="Yandell M."/>
            <person name="Nelson C."/>
            <person name="Grigoriev I."/>
            <person name="Davis J."/>
        </authorList>
    </citation>
    <scope>NUCLEOTIDE SEQUENCE</scope>
    <source>
        <strain evidence="3">G11</strain>
    </source>
</reference>
<evidence type="ECO:0000313" key="3">
    <source>
        <dbReference type="EMBL" id="KAG0150491.1"/>
    </source>
</evidence>
<evidence type="ECO:0000259" key="2">
    <source>
        <dbReference type="Pfam" id="PF25597"/>
    </source>
</evidence>
<feature type="domain" description="Retroviral polymerase SH3-like" evidence="2">
    <location>
        <begin position="88"/>
        <end position="125"/>
    </location>
</feature>
<dbReference type="Pfam" id="PF25597">
    <property type="entry name" value="SH3_retrovirus"/>
    <property type="match status" value="1"/>
</dbReference>
<protein>
    <recommendedName>
        <fullName evidence="2">Retroviral polymerase SH3-like domain-containing protein</fullName>
    </recommendedName>
</protein>
<dbReference type="AlphaFoldDB" id="A0A9P6NNN4"/>
<dbReference type="InterPro" id="IPR016197">
    <property type="entry name" value="Chromo-like_dom_sf"/>
</dbReference>
<name>A0A9P6NNN4_9BASI</name>
<keyword evidence="1" id="KW-0472">Membrane</keyword>